<dbReference type="AlphaFoldDB" id="A0A813WGG2"/>
<name>A0A813WGG2_9BILA</name>
<accession>A0A813WGG2</accession>
<evidence type="ECO:0008006" key="5">
    <source>
        <dbReference type="Google" id="ProtNLM"/>
    </source>
</evidence>
<dbReference type="OrthoDB" id="10053195at2759"/>
<dbReference type="SUPFAM" id="SSF49899">
    <property type="entry name" value="Concanavalin A-like lectins/glucanases"/>
    <property type="match status" value="2"/>
</dbReference>
<proteinExistence type="predicted"/>
<protein>
    <recommendedName>
        <fullName evidence="5">LamG-like jellyroll fold domain-containing protein</fullName>
    </recommendedName>
</protein>
<dbReference type="InterPro" id="IPR013320">
    <property type="entry name" value="ConA-like_dom_sf"/>
</dbReference>
<dbReference type="Pfam" id="PF13385">
    <property type="entry name" value="Laminin_G_3"/>
    <property type="match status" value="2"/>
</dbReference>
<organism evidence="2 4">
    <name type="scientific">Rotaria sordida</name>
    <dbReference type="NCBI Taxonomy" id="392033"/>
    <lineage>
        <taxon>Eukaryota</taxon>
        <taxon>Metazoa</taxon>
        <taxon>Spiralia</taxon>
        <taxon>Gnathifera</taxon>
        <taxon>Rotifera</taxon>
        <taxon>Eurotatoria</taxon>
        <taxon>Bdelloidea</taxon>
        <taxon>Philodinida</taxon>
        <taxon>Philodinidae</taxon>
        <taxon>Rotaria</taxon>
    </lineage>
</organism>
<dbReference type="Proteomes" id="UP000663882">
    <property type="component" value="Unassembled WGS sequence"/>
</dbReference>
<gene>
    <name evidence="3" type="ORF">OTI717_LOCUS31933</name>
    <name evidence="1" type="ORF">RFH988_LOCUS6768</name>
    <name evidence="2" type="ORF">RFH988_LOCUS6771</name>
</gene>
<evidence type="ECO:0000313" key="3">
    <source>
        <dbReference type="EMBL" id="CAF4056658.1"/>
    </source>
</evidence>
<evidence type="ECO:0000313" key="4">
    <source>
        <dbReference type="Proteomes" id="UP000663882"/>
    </source>
</evidence>
<evidence type="ECO:0000313" key="1">
    <source>
        <dbReference type="EMBL" id="CAF0857075.1"/>
    </source>
</evidence>
<reference evidence="2" key="1">
    <citation type="submission" date="2021-02" db="EMBL/GenBank/DDBJ databases">
        <authorList>
            <person name="Nowell W R."/>
        </authorList>
    </citation>
    <scope>NUCLEOTIDE SEQUENCE</scope>
</reference>
<dbReference type="Proteomes" id="UP000663823">
    <property type="component" value="Unassembled WGS sequence"/>
</dbReference>
<dbReference type="Gene3D" id="2.60.120.200">
    <property type="match status" value="2"/>
</dbReference>
<dbReference type="EMBL" id="CAJNOO010000207">
    <property type="protein sequence ID" value="CAF0857075.1"/>
    <property type="molecule type" value="Genomic_DNA"/>
</dbReference>
<comment type="caution">
    <text evidence="2">The sequence shown here is derived from an EMBL/GenBank/DDBJ whole genome shotgun (WGS) entry which is preliminary data.</text>
</comment>
<sequence>MNDFSGYFIGIAYGLPIPGYTTATNYIRQSIDLDPTNQQYIRISYVNLNQQSFTIQLWFLIRSSASLVDFGIFSQCGSDLICLSISIHNFRVTLSFDSLRSNVSTLLGGSILSRSYWYHLTIVYNAVLRQQLIYINGKIDAIANDVTPYQGTSFGATTYIGLSSSINYPLSYSHGFIDHFTISAGVARTACQIYNDATLIAYYPFDTTDTLLNRSVNLIHGIAFDLTTVSSGRLQQAISFKINTSYFQAQCFPTIRPSSVPVSVSLWVNPTTIIGSGSLVHISTLQNGTGSICYDLLGFTTAGMLLGQLITSPTTLINTQGVILPLNTWTHIAIVYSNANGFRLFINGQLTDAVSGSMTTNQFSLYITLGNNSPGLSISSSSCVSSTVIAGPYRGAIDEFRIYNRELDVQELCVLANI</sequence>
<dbReference type="EMBL" id="CAJOAX010009460">
    <property type="protein sequence ID" value="CAF4056658.1"/>
    <property type="molecule type" value="Genomic_DNA"/>
</dbReference>
<evidence type="ECO:0000313" key="2">
    <source>
        <dbReference type="EMBL" id="CAF0857136.1"/>
    </source>
</evidence>
<dbReference type="EMBL" id="CAJNOO010000207">
    <property type="protein sequence ID" value="CAF0857136.1"/>
    <property type="molecule type" value="Genomic_DNA"/>
</dbReference>